<dbReference type="Proteomes" id="UP001501470">
    <property type="component" value="Unassembled WGS sequence"/>
</dbReference>
<protein>
    <submittedName>
        <fullName evidence="1">Uncharacterized protein</fullName>
    </submittedName>
</protein>
<sequence>MKASLPTADAWVLREFLADAINHYLTDPAARQNIGTAQGYEHLRRALCG</sequence>
<organism evidence="1 2">
    <name type="scientific">Dactylosporangium maewongense</name>
    <dbReference type="NCBI Taxonomy" id="634393"/>
    <lineage>
        <taxon>Bacteria</taxon>
        <taxon>Bacillati</taxon>
        <taxon>Actinomycetota</taxon>
        <taxon>Actinomycetes</taxon>
        <taxon>Micromonosporales</taxon>
        <taxon>Micromonosporaceae</taxon>
        <taxon>Dactylosporangium</taxon>
    </lineage>
</organism>
<proteinExistence type="predicted"/>
<evidence type="ECO:0000313" key="2">
    <source>
        <dbReference type="Proteomes" id="UP001501470"/>
    </source>
</evidence>
<keyword evidence="2" id="KW-1185">Reference proteome</keyword>
<evidence type="ECO:0000313" key="1">
    <source>
        <dbReference type="EMBL" id="GAA1526688.1"/>
    </source>
</evidence>
<dbReference type="RefSeq" id="WP_344504434.1">
    <property type="nucleotide sequence ID" value="NZ_BAAAQD010000009.1"/>
</dbReference>
<name>A0ABP4LLE6_9ACTN</name>
<gene>
    <name evidence="1" type="ORF">GCM10009827_049420</name>
</gene>
<accession>A0ABP4LLE6</accession>
<dbReference type="EMBL" id="BAAAQD010000009">
    <property type="protein sequence ID" value="GAA1526688.1"/>
    <property type="molecule type" value="Genomic_DNA"/>
</dbReference>
<reference evidence="2" key="1">
    <citation type="journal article" date="2019" name="Int. J. Syst. Evol. Microbiol.">
        <title>The Global Catalogue of Microorganisms (GCM) 10K type strain sequencing project: providing services to taxonomists for standard genome sequencing and annotation.</title>
        <authorList>
            <consortium name="The Broad Institute Genomics Platform"/>
            <consortium name="The Broad Institute Genome Sequencing Center for Infectious Disease"/>
            <person name="Wu L."/>
            <person name="Ma J."/>
        </authorList>
    </citation>
    <scope>NUCLEOTIDE SEQUENCE [LARGE SCALE GENOMIC DNA]</scope>
    <source>
        <strain evidence="2">JCM 15933</strain>
    </source>
</reference>
<comment type="caution">
    <text evidence="1">The sequence shown here is derived from an EMBL/GenBank/DDBJ whole genome shotgun (WGS) entry which is preliminary data.</text>
</comment>